<name>A0ABV1KUM4_9BACL</name>
<keyword evidence="3" id="KW-1185">Reference proteome</keyword>
<evidence type="ECO:0008006" key="4">
    <source>
        <dbReference type="Google" id="ProtNLM"/>
    </source>
</evidence>
<protein>
    <recommendedName>
        <fullName evidence="4">Toxin-antitoxin system HicB family antitoxin</fullName>
    </recommendedName>
</protein>
<accession>A0ABV1KUM4</accession>
<dbReference type="InterPro" id="IPR010985">
    <property type="entry name" value="Ribbon_hlx_hlx"/>
</dbReference>
<reference evidence="2 3" key="1">
    <citation type="journal article" date="2023" name="Genome Announc.">
        <title>Pan-Genome Analyses of the Genus Cohnella and Proposal of the Novel Species Cohnella silvisoli sp. nov., Isolated from Forest Soil.</title>
        <authorList>
            <person name="Wang C."/>
            <person name="Mao L."/>
            <person name="Bao G."/>
            <person name="Zhu H."/>
        </authorList>
    </citation>
    <scope>NUCLEOTIDE SEQUENCE [LARGE SCALE GENOMIC DNA]</scope>
    <source>
        <strain evidence="2 3">NL03-T5-1</strain>
    </source>
</reference>
<evidence type="ECO:0000256" key="1">
    <source>
        <dbReference type="SAM" id="MobiDB-lite"/>
    </source>
</evidence>
<dbReference type="RefSeq" id="WP_232186026.1">
    <property type="nucleotide sequence ID" value="NZ_JAIOAP010000007.1"/>
</dbReference>
<dbReference type="SUPFAM" id="SSF47598">
    <property type="entry name" value="Ribbon-helix-helix"/>
    <property type="match status" value="1"/>
</dbReference>
<sequence>MLNKKQLTVRLPQSTVNYLNSRAESENKSLNDILVDVTEEYMKWHEGEKVLQDIAVIREKVKGETGVHPDSTEDIRKLREDER</sequence>
<gene>
    <name evidence="2" type="ORF">QJS35_15545</name>
</gene>
<dbReference type="Proteomes" id="UP001493487">
    <property type="component" value="Unassembled WGS sequence"/>
</dbReference>
<comment type="caution">
    <text evidence="2">The sequence shown here is derived from an EMBL/GenBank/DDBJ whole genome shotgun (WGS) entry which is preliminary data.</text>
</comment>
<evidence type="ECO:0000313" key="2">
    <source>
        <dbReference type="EMBL" id="MEQ4483809.1"/>
    </source>
</evidence>
<organism evidence="2 3">
    <name type="scientific">Cohnella silvisoli</name>
    <dbReference type="NCBI Taxonomy" id="2873699"/>
    <lineage>
        <taxon>Bacteria</taxon>
        <taxon>Bacillati</taxon>
        <taxon>Bacillota</taxon>
        <taxon>Bacilli</taxon>
        <taxon>Bacillales</taxon>
        <taxon>Paenibacillaceae</taxon>
        <taxon>Cohnella</taxon>
    </lineage>
</organism>
<evidence type="ECO:0000313" key="3">
    <source>
        <dbReference type="Proteomes" id="UP001493487"/>
    </source>
</evidence>
<proteinExistence type="predicted"/>
<dbReference type="EMBL" id="JASKHM010000008">
    <property type="protein sequence ID" value="MEQ4483809.1"/>
    <property type="molecule type" value="Genomic_DNA"/>
</dbReference>
<feature type="region of interest" description="Disordered" evidence="1">
    <location>
        <begin position="61"/>
        <end position="83"/>
    </location>
</feature>